<organism evidence="1 2">
    <name type="scientific">Dermacentor silvarum</name>
    <name type="common">Tick</name>
    <dbReference type="NCBI Taxonomy" id="543639"/>
    <lineage>
        <taxon>Eukaryota</taxon>
        <taxon>Metazoa</taxon>
        <taxon>Ecdysozoa</taxon>
        <taxon>Arthropoda</taxon>
        <taxon>Chelicerata</taxon>
        <taxon>Arachnida</taxon>
        <taxon>Acari</taxon>
        <taxon>Parasitiformes</taxon>
        <taxon>Ixodida</taxon>
        <taxon>Ixodoidea</taxon>
        <taxon>Ixodidae</taxon>
        <taxon>Rhipicephalinae</taxon>
        <taxon>Dermacentor</taxon>
    </lineage>
</organism>
<sequence>MRWPTVDDECRSRLLERFRNMTGSWDSKTQPHLVLGLNATARALEQARLSALLLNSSADPPRLVHGLIRLARNKNTAVLCVSELQEWVPGLGSLLALGLRRTAPASKSVDDFLNSVRLNAGTYSEKAFGNGSTVESKDGNEMHTLPLGK</sequence>
<reference evidence="1" key="1">
    <citation type="submission" date="2020-05" db="EMBL/GenBank/DDBJ databases">
        <title>Large-scale comparative analyses of tick genomes elucidate their genetic diversity and vector capacities.</title>
        <authorList>
            <person name="Jia N."/>
            <person name="Wang J."/>
            <person name="Shi W."/>
            <person name="Du L."/>
            <person name="Sun Y."/>
            <person name="Zhan W."/>
            <person name="Jiang J."/>
            <person name="Wang Q."/>
            <person name="Zhang B."/>
            <person name="Ji P."/>
            <person name="Sakyi L.B."/>
            <person name="Cui X."/>
            <person name="Yuan T."/>
            <person name="Jiang B."/>
            <person name="Yang W."/>
            <person name="Lam T.T.-Y."/>
            <person name="Chang Q."/>
            <person name="Ding S."/>
            <person name="Wang X."/>
            <person name="Zhu J."/>
            <person name="Ruan X."/>
            <person name="Zhao L."/>
            <person name="Wei J."/>
            <person name="Que T."/>
            <person name="Du C."/>
            <person name="Cheng J."/>
            <person name="Dai P."/>
            <person name="Han X."/>
            <person name="Huang E."/>
            <person name="Gao Y."/>
            <person name="Liu J."/>
            <person name="Shao H."/>
            <person name="Ye R."/>
            <person name="Li L."/>
            <person name="Wei W."/>
            <person name="Wang X."/>
            <person name="Wang C."/>
            <person name="Yang T."/>
            <person name="Huo Q."/>
            <person name="Li W."/>
            <person name="Guo W."/>
            <person name="Chen H."/>
            <person name="Zhou L."/>
            <person name="Ni X."/>
            <person name="Tian J."/>
            <person name="Zhou Y."/>
            <person name="Sheng Y."/>
            <person name="Liu T."/>
            <person name="Pan Y."/>
            <person name="Xia L."/>
            <person name="Li J."/>
            <person name="Zhao F."/>
            <person name="Cao W."/>
        </authorList>
    </citation>
    <scope>NUCLEOTIDE SEQUENCE</scope>
    <source>
        <strain evidence="1">Dsil-2018</strain>
    </source>
</reference>
<protein>
    <submittedName>
        <fullName evidence="1">Uncharacterized protein</fullName>
    </submittedName>
</protein>
<name>A0ACB8DFD8_DERSI</name>
<accession>A0ACB8DFD8</accession>
<evidence type="ECO:0000313" key="2">
    <source>
        <dbReference type="Proteomes" id="UP000821865"/>
    </source>
</evidence>
<evidence type="ECO:0000313" key="1">
    <source>
        <dbReference type="EMBL" id="KAH7966693.1"/>
    </source>
</evidence>
<proteinExistence type="predicted"/>
<comment type="caution">
    <text evidence="1">The sequence shown here is derived from an EMBL/GenBank/DDBJ whole genome shotgun (WGS) entry which is preliminary data.</text>
</comment>
<dbReference type="EMBL" id="CM023471">
    <property type="protein sequence ID" value="KAH7966693.1"/>
    <property type="molecule type" value="Genomic_DNA"/>
</dbReference>
<dbReference type="Proteomes" id="UP000821865">
    <property type="component" value="Chromosome 2"/>
</dbReference>
<keyword evidence="2" id="KW-1185">Reference proteome</keyword>
<gene>
    <name evidence="1" type="ORF">HPB49_018654</name>
</gene>